<dbReference type="InterPro" id="IPR002018">
    <property type="entry name" value="CarbesteraseB"/>
</dbReference>
<keyword evidence="5" id="KW-0614">Plasmid</keyword>
<feature type="domain" description="Carboxylesterase type B" evidence="4">
    <location>
        <begin position="398"/>
        <end position="509"/>
    </location>
</feature>
<name>A0AAD0WEG8_9GAMM</name>
<protein>
    <recommendedName>
        <fullName evidence="3">Carboxylic ester hydrolase</fullName>
        <ecNumber evidence="3">3.1.1.-</ecNumber>
    </recommendedName>
</protein>
<dbReference type="PROSITE" id="PS51257">
    <property type="entry name" value="PROKAR_LIPOPROTEIN"/>
    <property type="match status" value="1"/>
</dbReference>
<dbReference type="PROSITE" id="PS00941">
    <property type="entry name" value="CARBOXYLESTERASE_B_2"/>
    <property type="match status" value="1"/>
</dbReference>
<feature type="domain" description="Carboxylesterase type B" evidence="4">
    <location>
        <begin position="31"/>
        <end position="361"/>
    </location>
</feature>
<geneLocation type="plasmid" evidence="5 6">
    <name>unnamed1</name>
</geneLocation>
<proteinExistence type="inferred from homology"/>
<dbReference type="RefSeq" id="WP_118845153.1">
    <property type="nucleotide sequence ID" value="NZ_CP032091.1"/>
</dbReference>
<dbReference type="InterPro" id="IPR019819">
    <property type="entry name" value="Carboxylesterase_B_CS"/>
</dbReference>
<sequence length="531" mass="57899">MTSRILKSIFYSSLMLGSALFLQGCQDQPQSDHVAVSGGLIQGQQQGRVIAYKGIPYAAPPVGNLRWRAPQPVTKWQGVKVLENYAPDCMQKPFAGDAAPLATTPSEDCLYLNVFKPAKHSDSPYPVVVWIHGGGFVNGGASPAVYSGESFAKQGVIFVSFNYRLGRFGFFAHPALTRFENDALGNYALMDQIAALEWVKKNIAQFGGDASKVTLMGESAGGASVHAMMQTPAANNLFQQAIIMSAGGRDLFKQRPLHSNDDTVLSAEQIGENFAKQHTILGSDENALAALRELSAEDIIDDLNLSTLHQQNTDVPNYVGGPIIDGTIISASTETRLRKGTFSHIPAMVGTTDRDLGFAGFASKDALFDSFAGHSTQARMTYDANGDTPLPMLNYQIGQDAQMQEPARFVAKRISDMGKQAYLYRFGYVAQTLDKPGAEHASEIPYFFNTVQAKYGHVTTEQDKQAAKIMHRYVTNFIKLGTPNGPGLPKWSAFKHDEPFLLQMNKTGTAEFLPDPLQARLNITEAKAEQQ</sequence>
<dbReference type="Gene3D" id="3.40.50.1820">
    <property type="entry name" value="alpha/beta hydrolase"/>
    <property type="match status" value="1"/>
</dbReference>
<dbReference type="SUPFAM" id="SSF53474">
    <property type="entry name" value="alpha/beta-Hydrolases"/>
    <property type="match status" value="1"/>
</dbReference>
<dbReference type="EMBL" id="CP032091">
    <property type="protein sequence ID" value="AXV67462.1"/>
    <property type="molecule type" value="Genomic_DNA"/>
</dbReference>
<gene>
    <name evidence="5" type="ORF">D0907_19350</name>
</gene>
<evidence type="ECO:0000256" key="1">
    <source>
        <dbReference type="ARBA" id="ARBA00005964"/>
    </source>
</evidence>
<evidence type="ECO:0000313" key="5">
    <source>
        <dbReference type="EMBL" id="AXV67462.1"/>
    </source>
</evidence>
<dbReference type="Pfam" id="PF00135">
    <property type="entry name" value="COesterase"/>
    <property type="match status" value="2"/>
</dbReference>
<organism evidence="5 6">
    <name type="scientific">Pseudoalteromonas lipolytica</name>
    <dbReference type="NCBI Taxonomy" id="570156"/>
    <lineage>
        <taxon>Bacteria</taxon>
        <taxon>Pseudomonadati</taxon>
        <taxon>Pseudomonadota</taxon>
        <taxon>Gammaproteobacteria</taxon>
        <taxon>Alteromonadales</taxon>
        <taxon>Pseudoalteromonadaceae</taxon>
        <taxon>Pseudoalteromonas</taxon>
    </lineage>
</organism>
<reference evidence="5 6" key="1">
    <citation type="submission" date="2018-08" db="EMBL/GenBank/DDBJ databases">
        <title>Draft genome sequence of Pseudoalteromonas donghaensis HJ51.</title>
        <authorList>
            <person name="Oh J."/>
            <person name="Roh D."/>
        </authorList>
    </citation>
    <scope>NUCLEOTIDE SEQUENCE [LARGE SCALE GENOMIC DNA]</scope>
    <source>
        <strain evidence="5 6">HJ51</strain>
        <plasmid evidence="5 6">unnamed1</plasmid>
    </source>
</reference>
<dbReference type="EC" id="3.1.1.-" evidence="3"/>
<dbReference type="GeneID" id="99507645"/>
<comment type="similarity">
    <text evidence="1 3">Belongs to the type-B carboxylesterase/lipase family.</text>
</comment>
<evidence type="ECO:0000259" key="4">
    <source>
        <dbReference type="Pfam" id="PF00135"/>
    </source>
</evidence>
<dbReference type="PANTHER" id="PTHR11559">
    <property type="entry name" value="CARBOXYLESTERASE"/>
    <property type="match status" value="1"/>
</dbReference>
<dbReference type="KEGG" id="pdj:D0907_19350"/>
<evidence type="ECO:0000313" key="6">
    <source>
        <dbReference type="Proteomes" id="UP000264605"/>
    </source>
</evidence>
<dbReference type="Proteomes" id="UP000264605">
    <property type="component" value="Plasmid unnamed1"/>
</dbReference>
<dbReference type="AlphaFoldDB" id="A0AAD0WEG8"/>
<dbReference type="GO" id="GO:0016787">
    <property type="term" value="F:hydrolase activity"/>
    <property type="evidence" value="ECO:0007669"/>
    <property type="project" value="UniProtKB-KW"/>
</dbReference>
<evidence type="ECO:0000256" key="2">
    <source>
        <dbReference type="ARBA" id="ARBA00022801"/>
    </source>
</evidence>
<dbReference type="InterPro" id="IPR050309">
    <property type="entry name" value="Type-B_Carboxylest/Lipase"/>
</dbReference>
<dbReference type="InterPro" id="IPR019826">
    <property type="entry name" value="Carboxylesterase_B_AS"/>
</dbReference>
<dbReference type="PROSITE" id="PS00122">
    <property type="entry name" value="CARBOXYLESTERASE_B_1"/>
    <property type="match status" value="1"/>
</dbReference>
<accession>A0AAD0WEG8</accession>
<keyword evidence="2 3" id="KW-0378">Hydrolase</keyword>
<dbReference type="InterPro" id="IPR029058">
    <property type="entry name" value="AB_hydrolase_fold"/>
</dbReference>
<evidence type="ECO:0000256" key="3">
    <source>
        <dbReference type="RuleBase" id="RU361235"/>
    </source>
</evidence>